<evidence type="ECO:0000256" key="5">
    <source>
        <dbReference type="ARBA" id="ARBA00022695"/>
    </source>
</evidence>
<feature type="domain" description="DNA-directed RNA polymerase N-terminal" evidence="10">
    <location>
        <begin position="3"/>
        <end position="289"/>
    </location>
</feature>
<dbReference type="InterPro" id="IPR043502">
    <property type="entry name" value="DNA/RNA_pol_sf"/>
</dbReference>
<evidence type="ECO:0000256" key="7">
    <source>
        <dbReference type="ARBA" id="ARBA00023314"/>
    </source>
</evidence>
<keyword evidence="3" id="KW-0240">DNA-directed RNA polymerase</keyword>
<feature type="compositionally biased region" description="Basic and acidic residues" evidence="9">
    <location>
        <begin position="19"/>
        <end position="34"/>
    </location>
</feature>
<reference evidence="11" key="1">
    <citation type="submission" date="2020-04" db="EMBL/GenBank/DDBJ databases">
        <authorList>
            <person name="Chiriac C."/>
            <person name="Salcher M."/>
            <person name="Ghai R."/>
            <person name="Kavagutti S V."/>
        </authorList>
    </citation>
    <scope>NUCLEOTIDE SEQUENCE</scope>
</reference>
<evidence type="ECO:0000259" key="10">
    <source>
        <dbReference type="SMART" id="SM01311"/>
    </source>
</evidence>
<evidence type="ECO:0000313" key="11">
    <source>
        <dbReference type="EMBL" id="CAB4124448.1"/>
    </source>
</evidence>
<dbReference type="SUPFAM" id="SSF56672">
    <property type="entry name" value="DNA/RNA polymerases"/>
    <property type="match status" value="1"/>
</dbReference>
<dbReference type="EMBL" id="LR796183">
    <property type="protein sequence ID" value="CAB4124448.1"/>
    <property type="molecule type" value="Genomic_DNA"/>
</dbReference>
<dbReference type="InterPro" id="IPR002092">
    <property type="entry name" value="DNA-dir_Rpol_phage-type"/>
</dbReference>
<accession>A0A6J5KQ32</accession>
<dbReference type="GO" id="GO:0003677">
    <property type="term" value="F:DNA binding"/>
    <property type="evidence" value="ECO:0007669"/>
    <property type="project" value="InterPro"/>
</dbReference>
<dbReference type="GO" id="GO:0019083">
    <property type="term" value="P:viral transcription"/>
    <property type="evidence" value="ECO:0007669"/>
    <property type="project" value="UniProtKB-KW"/>
</dbReference>
<evidence type="ECO:0000256" key="1">
    <source>
        <dbReference type="ARBA" id="ARBA00009493"/>
    </source>
</evidence>
<keyword evidence="7" id="KW-1195">Viral transcription</keyword>
<feature type="region of interest" description="Disordered" evidence="9">
    <location>
        <begin position="19"/>
        <end position="38"/>
    </location>
</feature>
<dbReference type="Pfam" id="PF00940">
    <property type="entry name" value="RNA_pol"/>
    <property type="match status" value="1"/>
</dbReference>
<dbReference type="EC" id="2.7.7.6" evidence="2"/>
<keyword evidence="4" id="KW-0808">Transferase</keyword>
<proteinExistence type="inferred from homology"/>
<keyword evidence="5" id="KW-0548">Nucleotidyltransferase</keyword>
<dbReference type="InterPro" id="IPR029262">
    <property type="entry name" value="RPOL_N"/>
</dbReference>
<dbReference type="SMART" id="SM01311">
    <property type="entry name" value="RPOL_N"/>
    <property type="match status" value="1"/>
</dbReference>
<sequence>MFGDQLHIEQTMFNESVRRRDLDNSKTSQREAWSESKIGSQYTRSSSSSFARVVHEKLEGIDPSKGRANNRALMLLKQSGLEPEVISHLFTKTLYNLLPTTHRKRLKRVSLCLKAAETIQDELRLRHFAQTANRKALLKKLFKDFDRKTYPREWRRRTIKSYFDAEQVSWQIWSDRERLLIGYALLVWFRDATGLIQADKNATFIEPTVELLAHVEKTLNERVLDWMLYKPMVTKPVPWTSDNLFRGGYLSQTHVKPYPIVKGARNADVTRLRDMDWSTILPSINALQETPWRVNKTILSAMEWTMYDLGGDKAGLPAANKIDLPKEPPSYRVDEEVKKLHNRICFEIHSANRQLISKRLMVLSSMAIANQFKGYKEIYFPHNLDSRGRAYPLPAFLNPQGTESTKAMLEFAHGLPIENEEQACWLAISGANAYGKDKISLQDRVDWVQDNQDDLIFSIAADWKADLRWQDASEPFTFLRFCLEWSAFWQEGYGFKSHMVCAVDATCSGIQHYSAMLRDRVGGKSTNLMKGLPRQDIYQDVADLVIEWMMNAPDNPFARDWIAFGLDRSMTKKQCMVVPYAGTFSSCMGYTRDAFADKVKEGHLCPWDSSGEDHNERIVYLAKLIWESIDYVVVKGKEAMRWLSEAARVYTKHANSTMQGDAHSKAMRWMTPDGFQVIHFRVDAKRERVDTFLDGRVGLVIYKPTPSLSSSDMALAVAPNFVHALDANLLRAAVYKGLQLYTPITSFAMVHDSFGVHASRMNEFLTVCVKPAFVEMYQKDALQLFRESLPPELALEPLPEKGDLDLNEVLESEFFFS</sequence>
<comment type="catalytic activity">
    <reaction evidence="8">
        <text>RNA(n) + a ribonucleoside 5'-triphosphate = RNA(n+1) + diphosphate</text>
        <dbReference type="Rhea" id="RHEA:21248"/>
        <dbReference type="Rhea" id="RHEA-COMP:14527"/>
        <dbReference type="Rhea" id="RHEA-COMP:17342"/>
        <dbReference type="ChEBI" id="CHEBI:33019"/>
        <dbReference type="ChEBI" id="CHEBI:61557"/>
        <dbReference type="ChEBI" id="CHEBI:140395"/>
        <dbReference type="EC" id="2.7.7.6"/>
    </reaction>
</comment>
<gene>
    <name evidence="11" type="ORF">UFOVP63_1</name>
</gene>
<evidence type="ECO:0000256" key="6">
    <source>
        <dbReference type="ARBA" id="ARBA00023163"/>
    </source>
</evidence>
<dbReference type="GO" id="GO:0006351">
    <property type="term" value="P:DNA-templated transcription"/>
    <property type="evidence" value="ECO:0007669"/>
    <property type="project" value="InterPro"/>
</dbReference>
<dbReference type="Gene3D" id="1.10.150.20">
    <property type="entry name" value="5' to 3' exonuclease, C-terminal subdomain"/>
    <property type="match status" value="1"/>
</dbReference>
<dbReference type="InterPro" id="IPR024075">
    <property type="entry name" value="DNA-dir_RNA_pol_helix_hairp_sf"/>
</dbReference>
<dbReference type="Gene3D" id="1.10.287.260">
    <property type="match status" value="1"/>
</dbReference>
<name>A0A6J5KQ32_9CAUD</name>
<keyword evidence="6" id="KW-0804">Transcription</keyword>
<protein>
    <recommendedName>
        <fullName evidence="2">DNA-directed RNA polymerase</fullName>
        <ecNumber evidence="2">2.7.7.6</ecNumber>
    </recommendedName>
</protein>
<evidence type="ECO:0000256" key="2">
    <source>
        <dbReference type="ARBA" id="ARBA00012418"/>
    </source>
</evidence>
<evidence type="ECO:0000256" key="3">
    <source>
        <dbReference type="ARBA" id="ARBA00022478"/>
    </source>
</evidence>
<organism evidence="11">
    <name type="scientific">uncultured Caudovirales phage</name>
    <dbReference type="NCBI Taxonomy" id="2100421"/>
    <lineage>
        <taxon>Viruses</taxon>
        <taxon>Duplodnaviria</taxon>
        <taxon>Heunggongvirae</taxon>
        <taxon>Uroviricota</taxon>
        <taxon>Caudoviricetes</taxon>
        <taxon>Peduoviridae</taxon>
        <taxon>Maltschvirus</taxon>
        <taxon>Maltschvirus maltsch</taxon>
    </lineage>
</organism>
<evidence type="ECO:0000256" key="4">
    <source>
        <dbReference type="ARBA" id="ARBA00022679"/>
    </source>
</evidence>
<dbReference type="Gene3D" id="1.10.1320.10">
    <property type="entry name" value="DNA-directed RNA polymerase, N-terminal domain"/>
    <property type="match status" value="1"/>
</dbReference>
<dbReference type="Gene3D" id="1.10.287.280">
    <property type="match status" value="1"/>
</dbReference>
<evidence type="ECO:0000256" key="9">
    <source>
        <dbReference type="SAM" id="MobiDB-lite"/>
    </source>
</evidence>
<dbReference type="GO" id="GO:0003899">
    <property type="term" value="F:DNA-directed RNA polymerase activity"/>
    <property type="evidence" value="ECO:0007669"/>
    <property type="project" value="UniProtKB-EC"/>
</dbReference>
<evidence type="ECO:0000256" key="8">
    <source>
        <dbReference type="ARBA" id="ARBA00048552"/>
    </source>
</evidence>
<dbReference type="GO" id="GO:0000428">
    <property type="term" value="C:DNA-directed RNA polymerase complex"/>
    <property type="evidence" value="ECO:0007669"/>
    <property type="project" value="UniProtKB-KW"/>
</dbReference>
<dbReference type="PANTHER" id="PTHR10102:SF0">
    <property type="entry name" value="DNA-DIRECTED RNA POLYMERASE, MITOCHONDRIAL"/>
    <property type="match status" value="1"/>
</dbReference>
<comment type="similarity">
    <text evidence="1">Belongs to the phage and mitochondrial RNA polymerase family.</text>
</comment>
<dbReference type="PANTHER" id="PTHR10102">
    <property type="entry name" value="DNA-DIRECTED RNA POLYMERASE, MITOCHONDRIAL"/>
    <property type="match status" value="1"/>
</dbReference>
<dbReference type="InterPro" id="IPR046950">
    <property type="entry name" value="DNA-dir_Rpol_C_phage-type"/>
</dbReference>
<dbReference type="InterPro" id="IPR037159">
    <property type="entry name" value="RNA_POL_N_sf"/>
</dbReference>